<protein>
    <submittedName>
        <fullName evidence="1">Uncharacterized protein</fullName>
    </submittedName>
</protein>
<gene>
    <name evidence="1" type="ORF">MLD38_033329</name>
</gene>
<evidence type="ECO:0000313" key="1">
    <source>
        <dbReference type="EMBL" id="KAI4319769.1"/>
    </source>
</evidence>
<name>A0ACB9M638_9MYRT</name>
<keyword evidence="2" id="KW-1185">Reference proteome</keyword>
<proteinExistence type="predicted"/>
<dbReference type="Proteomes" id="UP001057402">
    <property type="component" value="Chromosome 10"/>
</dbReference>
<dbReference type="EMBL" id="CM042889">
    <property type="protein sequence ID" value="KAI4319769.1"/>
    <property type="molecule type" value="Genomic_DNA"/>
</dbReference>
<comment type="caution">
    <text evidence="1">The sequence shown here is derived from an EMBL/GenBank/DDBJ whole genome shotgun (WGS) entry which is preliminary data.</text>
</comment>
<organism evidence="1 2">
    <name type="scientific">Melastoma candidum</name>
    <dbReference type="NCBI Taxonomy" id="119954"/>
    <lineage>
        <taxon>Eukaryota</taxon>
        <taxon>Viridiplantae</taxon>
        <taxon>Streptophyta</taxon>
        <taxon>Embryophyta</taxon>
        <taxon>Tracheophyta</taxon>
        <taxon>Spermatophyta</taxon>
        <taxon>Magnoliopsida</taxon>
        <taxon>eudicotyledons</taxon>
        <taxon>Gunneridae</taxon>
        <taxon>Pentapetalae</taxon>
        <taxon>rosids</taxon>
        <taxon>malvids</taxon>
        <taxon>Myrtales</taxon>
        <taxon>Melastomataceae</taxon>
        <taxon>Melastomatoideae</taxon>
        <taxon>Melastomateae</taxon>
        <taxon>Melastoma</taxon>
    </lineage>
</organism>
<sequence>MIRFILVLLLLLLILLRFPCPLHSLTQDGLSLLEARSLLSYPSSSPLSSWNPLDPTPCSWPRVSCSSSSSASPLVTSLDLSNADLSGPFPLPLCHLPSLSSLDLSNNSINSSLPSGIDACRALVSLNLTENLLSGSIPGSLANIPGIRLLDLSYNSLSGGFPDEFARFASLEFFSVVSNFLNGTVPDFLGNITSLRHLQLAYNPFVPSKLPAKLGNLTNVEELWLSGCALFGEIPDRFGNLKKLLSLDLSSNSLTGVIPASLAGLSSIYQIELFGNSLHGGLPVELANLTTLRRLDVSRNQLSGSIPPELCELQLSSLNLMENRFEGTIPENIANSRNLYELKVYNNSLTGSLPSNLGSNSPLCYIDVSFNHFYGEIPPNLCAKGSLEELILISNRFSGIIPPSLGDCQSLIRLRLTNNQLSGILPEGLWGLPHLSLLDLRENFFSGNMPDGIRGAKNLSRLDVSHNMFSGDVPDGIGSLSSLAELFAGTNNFTGQIPGSIVDLGMLSTLDLHENELSGPIPEGISALSKLNELNLANNRLSGGIPPEMGSLTVLNYLDLSMNFLTEGIPLQLQNLRLSFLNLSYNQLSGDIPEAYAKDMYSNSFLGNLGLCRDQTGSCSNTSEGRRGLKYSWLLSLIFVLAAVVLVVGITWFYCNYQNFKKSNRGIAISKWRSFHKLGFSGLEITESFKEDNVIGSGASGKVYKVELSNGEVVAVKKLQVSQKKYAAVPEPVKDGFQVEVEMLGKIRHKNIVRLLCCFNNGDCKMLVYEYMPNGSLGDVLHGSKASALDWQTRLRIALDAAEGLSYLHHDCVPPIIHRDIKSNNILLDGEYCAKVADFGLAKIIGAGKGDESMSMVSGSYGYIAPEYAYTLRVNEKSDIYSFGVVILELVTGRKPIDPAFGENDLVKWVQTTLDQKGMEQVIDPSFDPAFKGEIRRVLEIGLLCTQTAPASRPAMRKVAKLLAEAAGRGGGNRSRNPKKEGKLTPYMYEDGADDAGLGQSVHVAEAENWS</sequence>
<accession>A0ACB9M638</accession>
<evidence type="ECO:0000313" key="2">
    <source>
        <dbReference type="Proteomes" id="UP001057402"/>
    </source>
</evidence>
<reference evidence="2" key="1">
    <citation type="journal article" date="2023" name="Front. Plant Sci.">
        <title>Chromosomal-level genome assembly of Melastoma candidum provides insights into trichome evolution.</title>
        <authorList>
            <person name="Zhong Y."/>
            <person name="Wu W."/>
            <person name="Sun C."/>
            <person name="Zou P."/>
            <person name="Liu Y."/>
            <person name="Dai S."/>
            <person name="Zhou R."/>
        </authorList>
    </citation>
    <scope>NUCLEOTIDE SEQUENCE [LARGE SCALE GENOMIC DNA]</scope>
</reference>